<keyword evidence="9" id="KW-1185">Reference proteome</keyword>
<evidence type="ECO:0000256" key="2">
    <source>
        <dbReference type="ARBA" id="ARBA00004240"/>
    </source>
</evidence>
<dbReference type="Gene3D" id="3.40.50.300">
    <property type="entry name" value="P-loop containing nucleotide triphosphate hydrolases"/>
    <property type="match status" value="1"/>
</dbReference>
<feature type="compositionally biased region" description="Low complexity" evidence="7">
    <location>
        <begin position="27"/>
        <end position="36"/>
    </location>
</feature>
<keyword evidence="4" id="KW-0256">Endoplasmic reticulum</keyword>
<comment type="subcellular location">
    <subcellularLocation>
        <location evidence="2">Endoplasmic reticulum</location>
    </subcellularLocation>
    <subcellularLocation>
        <location evidence="3">Membrane</location>
    </subcellularLocation>
    <subcellularLocation>
        <location evidence="1">Mitochondrion</location>
    </subcellularLocation>
</comment>
<dbReference type="Proteomes" id="UP000002498">
    <property type="component" value="Unassembled WGS sequence"/>
</dbReference>
<dbReference type="RefSeq" id="XP_007816247.2">
    <property type="nucleotide sequence ID" value="XM_007818056.2"/>
</dbReference>
<dbReference type="InterPro" id="IPR011990">
    <property type="entry name" value="TPR-like_helical_dom_sf"/>
</dbReference>
<dbReference type="SUPFAM" id="SSF53474">
    <property type="entry name" value="alpha/beta-Hydrolases"/>
    <property type="match status" value="1"/>
</dbReference>
<dbReference type="EMBL" id="ADNJ02000005">
    <property type="protein sequence ID" value="EFZ02984.2"/>
    <property type="molecule type" value="Genomic_DNA"/>
</dbReference>
<keyword evidence="6" id="KW-0472">Membrane</keyword>
<evidence type="ECO:0000256" key="4">
    <source>
        <dbReference type="ARBA" id="ARBA00022824"/>
    </source>
</evidence>
<reference evidence="8 9" key="2">
    <citation type="journal article" date="2014" name="Proc. Natl. Acad. Sci. U.S.A.">
        <title>Trajectory and genomic determinants of fungal-pathogen speciation and host adaptation.</title>
        <authorList>
            <person name="Hu X."/>
            <person name="Xiao G."/>
            <person name="Zheng P."/>
            <person name="Shang Y."/>
            <person name="Su Y."/>
            <person name="Zhang X."/>
            <person name="Liu X."/>
            <person name="Zhan S."/>
            <person name="St Leger R.J."/>
            <person name="Wang C."/>
        </authorList>
    </citation>
    <scope>GENOME REANNOTATION</scope>
    <source>
        <strain evidence="9">ARSEF 23 / ATCC MYA-3075</strain>
    </source>
</reference>
<dbReference type="InterPro" id="IPR027417">
    <property type="entry name" value="P-loop_NTPase"/>
</dbReference>
<comment type="caution">
    <text evidence="8">The sequence shown here is derived from an EMBL/GenBank/DDBJ whole genome shotgun (WGS) entry which is preliminary data.</text>
</comment>
<dbReference type="AlphaFoldDB" id="E9EJI8"/>
<evidence type="ECO:0000313" key="8">
    <source>
        <dbReference type="EMBL" id="EFZ02984.2"/>
    </source>
</evidence>
<evidence type="ECO:0000313" key="9">
    <source>
        <dbReference type="Proteomes" id="UP000002498"/>
    </source>
</evidence>
<dbReference type="Pfam" id="PF13424">
    <property type="entry name" value="TPR_12"/>
    <property type="match status" value="1"/>
</dbReference>
<dbReference type="HOGENOM" id="CLU_000288_125_13_1"/>
<dbReference type="GeneID" id="19254344"/>
<protein>
    <submittedName>
        <fullName evidence="8">Kinesin light chain</fullName>
    </submittedName>
</protein>
<evidence type="ECO:0000256" key="7">
    <source>
        <dbReference type="SAM" id="MobiDB-lite"/>
    </source>
</evidence>
<keyword evidence="5" id="KW-0496">Mitochondrion</keyword>
<dbReference type="Gene3D" id="1.25.40.10">
    <property type="entry name" value="Tetratricopeptide repeat domain"/>
    <property type="match status" value="1"/>
</dbReference>
<feature type="region of interest" description="Disordered" evidence="7">
    <location>
        <begin position="1"/>
        <end position="36"/>
    </location>
</feature>
<dbReference type="SUPFAM" id="SSF48452">
    <property type="entry name" value="TPR-like"/>
    <property type="match status" value="1"/>
</dbReference>
<dbReference type="OrthoDB" id="20872at2759"/>
<organism evidence="8 9">
    <name type="scientific">Metarhizium robertsii (strain ARSEF 23 / ATCC MYA-3075)</name>
    <name type="common">Metarhizium anisopliae (strain ARSEF 23)</name>
    <dbReference type="NCBI Taxonomy" id="655844"/>
    <lineage>
        <taxon>Eukaryota</taxon>
        <taxon>Fungi</taxon>
        <taxon>Dikarya</taxon>
        <taxon>Ascomycota</taxon>
        <taxon>Pezizomycotina</taxon>
        <taxon>Sordariomycetes</taxon>
        <taxon>Hypocreomycetidae</taxon>
        <taxon>Hypocreales</taxon>
        <taxon>Clavicipitaceae</taxon>
        <taxon>Metarhizium</taxon>
    </lineage>
</organism>
<accession>E9EJI8</accession>
<evidence type="ECO:0000256" key="1">
    <source>
        <dbReference type="ARBA" id="ARBA00004173"/>
    </source>
</evidence>
<dbReference type="KEGG" id="maj:MAA_00058"/>
<dbReference type="PANTHER" id="PTHR48182:SF2">
    <property type="entry name" value="PROTEIN SERAC1"/>
    <property type="match status" value="1"/>
</dbReference>
<dbReference type="InterPro" id="IPR052374">
    <property type="entry name" value="SERAC1"/>
</dbReference>
<evidence type="ECO:0000256" key="3">
    <source>
        <dbReference type="ARBA" id="ARBA00004370"/>
    </source>
</evidence>
<dbReference type="Gene3D" id="3.40.50.1820">
    <property type="entry name" value="alpha/beta hydrolase"/>
    <property type="match status" value="1"/>
</dbReference>
<dbReference type="PANTHER" id="PTHR48182">
    <property type="entry name" value="PROTEIN SERAC1"/>
    <property type="match status" value="1"/>
</dbReference>
<dbReference type="GO" id="GO:0016020">
    <property type="term" value="C:membrane"/>
    <property type="evidence" value="ECO:0007669"/>
    <property type="project" value="UniProtKB-SubCell"/>
</dbReference>
<dbReference type="SMART" id="SM00028">
    <property type="entry name" value="TPR"/>
    <property type="match status" value="3"/>
</dbReference>
<dbReference type="InterPro" id="IPR029058">
    <property type="entry name" value="AB_hydrolase_fold"/>
</dbReference>
<evidence type="ECO:0000256" key="6">
    <source>
        <dbReference type="ARBA" id="ARBA00023136"/>
    </source>
</evidence>
<name>E9EJI8_METRA</name>
<gene>
    <name evidence="8" type="ORF">MAA_00058</name>
</gene>
<dbReference type="InterPro" id="IPR019734">
    <property type="entry name" value="TPR_rpt"/>
</dbReference>
<dbReference type="GO" id="GO:0005739">
    <property type="term" value="C:mitochondrion"/>
    <property type="evidence" value="ECO:0007669"/>
    <property type="project" value="UniProtKB-SubCell"/>
</dbReference>
<dbReference type="SUPFAM" id="SSF52540">
    <property type="entry name" value="P-loop containing nucleoside triphosphate hydrolases"/>
    <property type="match status" value="1"/>
</dbReference>
<proteinExistence type="predicted"/>
<reference evidence="8 9" key="1">
    <citation type="journal article" date="2011" name="PLoS Genet.">
        <title>Genome sequencing and comparative transcriptomics of the model entomopathogenic fungi Metarhizium anisopliae and M. acridum.</title>
        <authorList>
            <person name="Gao Q."/>
            <person name="Jin K."/>
            <person name="Ying S.H."/>
            <person name="Zhang Y."/>
            <person name="Xiao G."/>
            <person name="Shang Y."/>
            <person name="Duan Z."/>
            <person name="Hu X."/>
            <person name="Xie X.Q."/>
            <person name="Zhou G."/>
            <person name="Peng G."/>
            <person name="Luo Z."/>
            <person name="Huang W."/>
            <person name="Wang B."/>
            <person name="Fang W."/>
            <person name="Wang S."/>
            <person name="Zhong Y."/>
            <person name="Ma L.J."/>
            <person name="St Leger R.J."/>
            <person name="Zhao G.P."/>
            <person name="Pei Y."/>
            <person name="Feng M.G."/>
            <person name="Xia Y."/>
            <person name="Wang C."/>
        </authorList>
    </citation>
    <scope>NUCLEOTIDE SEQUENCE [LARGE SCALE GENOMIC DNA]</scope>
    <source>
        <strain evidence="9">ARSEF 23 / ATCC MYA-3075</strain>
    </source>
</reference>
<dbReference type="GO" id="GO:0005783">
    <property type="term" value="C:endoplasmic reticulum"/>
    <property type="evidence" value="ECO:0007669"/>
    <property type="project" value="UniProtKB-SubCell"/>
</dbReference>
<evidence type="ECO:0000256" key="5">
    <source>
        <dbReference type="ARBA" id="ARBA00023128"/>
    </source>
</evidence>
<sequence length="877" mass="98109">MDGFKKSRSSAFKDKTSSAIAVSRAMPSSSQQPQQPFGIKTLHEDENSTIDIVFVHGPRGHLENTWKAECTLYPWPQTLLPGKIPNARILTFGYDATVTDIGSMLSIKTLVTHSRDLLSAIATHRRKDAIDRPIIFVCHSLGGLVCQDALCYASQSHEPHLKQVLYCTRGIAFLGTPHGGSALAHCAKGLAAFFGIAHEIHSDLLGFLQRDFELLARVQDSFITLVQLRSRPSELGPTINIACFFEELPLDGVGQVVPRDAIIPGCIPIGIRDNHMDMTKFEDSNDAGFVAVAGQLSRWCEEVSSPPLERAHTILADGQGLGVGPETQSVRGIGGIANAAGTSTTSSREACNMIPFDRDPKFVGREDVIQEIGRQFESQREVALCGFGGAGKSQIAIDNGMCGRWLLVLDNLDDMKMLGRMVGLPWEMDIEEATKPPPKAYLPRSPKGLTLITTRSDSVGNSLTGMRITKIGPMDESDALSLLRSCLAPDAMSDLNDCLELVKALDYVPLAIKQAAAFLRHTGVSLGLYLNRFRNIHGEMSSLTEEEEKDSRGDFESRCSIFRTLKISFDWTSQTRPRAAEIFRLMAALDRQGIPKRLLKRNTEREADFNKWLGGLKDFSLISATKGEDDLVMHRLVQLAVRSWTRSDQELSRYQDEALEIMAREFPHETCDNEALCQALIPHAWVVVQYKTSEMTRPRTRLLQNVGIYMMRISLYNVAFDALSEALRLQSNFVDLDKNTEALVCRFYIAETLFELGKHTEAEELHRKVLECRRALLGQDHEDTIKSMTHIGLQLLRRGKFEEARDICEQAVEKQIKTLGCYHGDTERTLVLLGEAMTEHGKYDGRIFNIYGRKFGYNRPAKGEPRVMIEYLRYHLW</sequence>